<dbReference type="STRING" id="178035.A0A154P762"/>
<evidence type="ECO:0000256" key="1">
    <source>
        <dbReference type="SAM" id="SignalP"/>
    </source>
</evidence>
<feature type="signal peptide" evidence="1">
    <location>
        <begin position="1"/>
        <end position="19"/>
    </location>
</feature>
<feature type="chain" id="PRO_5007599317" evidence="1">
    <location>
        <begin position="20"/>
        <end position="179"/>
    </location>
</feature>
<dbReference type="InterPro" id="IPR051489">
    <property type="entry name" value="ADAM_Metalloproteinase"/>
</dbReference>
<dbReference type="GO" id="GO:0007229">
    <property type="term" value="P:integrin-mediated signaling pathway"/>
    <property type="evidence" value="ECO:0007669"/>
    <property type="project" value="UniProtKB-KW"/>
</dbReference>
<name>A0A154P762_DUFNO</name>
<keyword evidence="2" id="KW-0401">Integrin</keyword>
<dbReference type="PANTHER" id="PTHR45702">
    <property type="entry name" value="ADAM10/ADAM17 METALLOPEPTIDASE FAMILY MEMBER"/>
    <property type="match status" value="1"/>
</dbReference>
<dbReference type="OrthoDB" id="2149267at2759"/>
<dbReference type="GO" id="GO:0005886">
    <property type="term" value="C:plasma membrane"/>
    <property type="evidence" value="ECO:0007669"/>
    <property type="project" value="TreeGrafter"/>
</dbReference>
<accession>A0A154P762</accession>
<organism evidence="2 3">
    <name type="scientific">Dufourea novaeangliae</name>
    <name type="common">Sweat bee</name>
    <dbReference type="NCBI Taxonomy" id="178035"/>
    <lineage>
        <taxon>Eukaryota</taxon>
        <taxon>Metazoa</taxon>
        <taxon>Ecdysozoa</taxon>
        <taxon>Arthropoda</taxon>
        <taxon>Hexapoda</taxon>
        <taxon>Insecta</taxon>
        <taxon>Pterygota</taxon>
        <taxon>Neoptera</taxon>
        <taxon>Endopterygota</taxon>
        <taxon>Hymenoptera</taxon>
        <taxon>Apocrita</taxon>
        <taxon>Aculeata</taxon>
        <taxon>Apoidea</taxon>
        <taxon>Anthophila</taxon>
        <taxon>Halictidae</taxon>
        <taxon>Rophitinae</taxon>
        <taxon>Dufourea</taxon>
    </lineage>
</organism>
<keyword evidence="1" id="KW-0732">Signal</keyword>
<dbReference type="PANTHER" id="PTHR45702:SF2">
    <property type="entry name" value="KUZBANIAN, ISOFORM A"/>
    <property type="match status" value="1"/>
</dbReference>
<dbReference type="AlphaFoldDB" id="A0A154P762"/>
<gene>
    <name evidence="2" type="ORF">WN55_08037</name>
</gene>
<keyword evidence="3" id="KW-1185">Reference proteome</keyword>
<dbReference type="Proteomes" id="UP000076502">
    <property type="component" value="Unassembled WGS sequence"/>
</dbReference>
<dbReference type="GO" id="GO:0007219">
    <property type="term" value="P:Notch signaling pathway"/>
    <property type="evidence" value="ECO:0007669"/>
    <property type="project" value="TreeGrafter"/>
</dbReference>
<evidence type="ECO:0000313" key="2">
    <source>
        <dbReference type="EMBL" id="KZC07717.1"/>
    </source>
</evidence>
<proteinExistence type="predicted"/>
<dbReference type="GO" id="GO:0004222">
    <property type="term" value="F:metalloendopeptidase activity"/>
    <property type="evidence" value="ECO:0007669"/>
    <property type="project" value="TreeGrafter"/>
</dbReference>
<reference evidence="2 3" key="1">
    <citation type="submission" date="2015-07" db="EMBL/GenBank/DDBJ databases">
        <title>The genome of Dufourea novaeangliae.</title>
        <authorList>
            <person name="Pan H."/>
            <person name="Kapheim K."/>
        </authorList>
    </citation>
    <scope>NUCLEOTIDE SEQUENCE [LARGE SCALE GENOMIC DNA]</scope>
    <source>
        <strain evidence="2">0120121106</strain>
        <tissue evidence="2">Whole body</tissue>
    </source>
</reference>
<dbReference type="GO" id="GO:0006509">
    <property type="term" value="P:membrane protein ectodomain proteolysis"/>
    <property type="evidence" value="ECO:0007669"/>
    <property type="project" value="TreeGrafter"/>
</dbReference>
<protein>
    <submittedName>
        <fullName evidence="2">Disintegrin and metalloproteinase domain-containing protein 10</fullName>
    </submittedName>
</protein>
<dbReference type="EMBL" id="KQ434829">
    <property type="protein sequence ID" value="KZC07717.1"/>
    <property type="molecule type" value="Genomic_DNA"/>
</dbReference>
<sequence>MGAVKMFGVLLACVWLVAGSPLHPWPLIPHKAITHGSYVRHYTAAWYDTAALREHRTRSRRDTSASGHPGDATLNLRLHALDRVFKMRLTRDTSLFHEDVVFEGSNDRDITFDPLHAYTGTLEEDVKSVLVDEVSHWRRKGDRVMESVTYPGGLKVSRRVVADGVSAKGSSPSDHREED</sequence>
<evidence type="ECO:0000313" key="3">
    <source>
        <dbReference type="Proteomes" id="UP000076502"/>
    </source>
</evidence>